<keyword evidence="1" id="KW-0732">Signal</keyword>
<reference evidence="3" key="1">
    <citation type="journal article" date="2019" name="Int. J. Syst. Evol. Microbiol.">
        <title>The Global Catalogue of Microorganisms (GCM) 10K type strain sequencing project: providing services to taxonomists for standard genome sequencing and annotation.</title>
        <authorList>
            <consortium name="The Broad Institute Genomics Platform"/>
            <consortium name="The Broad Institute Genome Sequencing Center for Infectious Disease"/>
            <person name="Wu L."/>
            <person name="Ma J."/>
        </authorList>
    </citation>
    <scope>NUCLEOTIDE SEQUENCE [LARGE SCALE GENOMIC DNA]</scope>
    <source>
        <strain evidence="3">KCTC 23314</strain>
    </source>
</reference>
<dbReference type="RefSeq" id="WP_186329784.1">
    <property type="nucleotide sequence ID" value="NZ_BMYK01000024.1"/>
</dbReference>
<name>A0ABQ3G916_9BURK</name>
<dbReference type="Proteomes" id="UP000626210">
    <property type="component" value="Unassembled WGS sequence"/>
</dbReference>
<protein>
    <recommendedName>
        <fullName evidence="4">DUF4148 domain-containing protein</fullName>
    </recommendedName>
</protein>
<feature type="signal peptide" evidence="1">
    <location>
        <begin position="1"/>
        <end position="23"/>
    </location>
</feature>
<dbReference type="EMBL" id="BMYK01000024">
    <property type="protein sequence ID" value="GHC97713.1"/>
    <property type="molecule type" value="Genomic_DNA"/>
</dbReference>
<accession>A0ABQ3G916</accession>
<comment type="caution">
    <text evidence="2">The sequence shown here is derived from an EMBL/GenBank/DDBJ whole genome shotgun (WGS) entry which is preliminary data.</text>
</comment>
<evidence type="ECO:0008006" key="4">
    <source>
        <dbReference type="Google" id="ProtNLM"/>
    </source>
</evidence>
<feature type="chain" id="PRO_5047478935" description="DUF4148 domain-containing protein" evidence="1">
    <location>
        <begin position="24"/>
        <end position="144"/>
    </location>
</feature>
<evidence type="ECO:0000313" key="3">
    <source>
        <dbReference type="Proteomes" id="UP000626210"/>
    </source>
</evidence>
<evidence type="ECO:0000256" key="1">
    <source>
        <dbReference type="SAM" id="SignalP"/>
    </source>
</evidence>
<sequence length="144" mass="14655">MNTKILASALLAAAGLVAAPAFAGGGVNASGEVGYIPPVPAATSSAVTREAVRNEYLQAQRNHQLAATGEVGDVGVLASAKPSTLTRDQVQREYLAAAQNHQLAPAGEGADIGYRPTQSLLTREAVRADAVRALRAGELPGGEV</sequence>
<proteinExistence type="predicted"/>
<keyword evidence="3" id="KW-1185">Reference proteome</keyword>
<evidence type="ECO:0000313" key="2">
    <source>
        <dbReference type="EMBL" id="GHC97713.1"/>
    </source>
</evidence>
<organism evidence="2 3">
    <name type="scientific">Pseudorhodoferax aquiterrae</name>
    <dbReference type="NCBI Taxonomy" id="747304"/>
    <lineage>
        <taxon>Bacteria</taxon>
        <taxon>Pseudomonadati</taxon>
        <taxon>Pseudomonadota</taxon>
        <taxon>Betaproteobacteria</taxon>
        <taxon>Burkholderiales</taxon>
        <taxon>Comamonadaceae</taxon>
    </lineage>
</organism>
<gene>
    <name evidence="2" type="ORF">GCM10007320_52780</name>
</gene>